<dbReference type="AlphaFoldDB" id="A0A238GZH9"/>
<dbReference type="Pfam" id="PF23525">
    <property type="entry name" value="Methyltransf_36"/>
    <property type="match status" value="1"/>
</dbReference>
<accession>A0A238GZH9</accession>
<evidence type="ECO:0000313" key="2">
    <source>
        <dbReference type="EMBL" id="SMF98388.1"/>
    </source>
</evidence>
<organism evidence="2 3">
    <name type="scientific">Burkholderia singularis</name>
    <dbReference type="NCBI Taxonomy" id="1503053"/>
    <lineage>
        <taxon>Bacteria</taxon>
        <taxon>Pseudomonadati</taxon>
        <taxon>Pseudomonadota</taxon>
        <taxon>Betaproteobacteria</taxon>
        <taxon>Burkholderiales</taxon>
        <taxon>Burkholderiaceae</taxon>
        <taxon>Burkholderia</taxon>
        <taxon>pseudomallei group</taxon>
    </lineage>
</organism>
<dbReference type="InterPro" id="IPR029063">
    <property type="entry name" value="SAM-dependent_MTases_sf"/>
</dbReference>
<reference evidence="2 3" key="1">
    <citation type="submission" date="2017-04" db="EMBL/GenBank/DDBJ databases">
        <authorList>
            <person name="Afonso C.L."/>
            <person name="Miller P.J."/>
            <person name="Scott M.A."/>
            <person name="Spackman E."/>
            <person name="Goraichik I."/>
            <person name="Dimitrov K.M."/>
            <person name="Suarez D.L."/>
            <person name="Swayne D.E."/>
        </authorList>
    </citation>
    <scope>NUCLEOTIDE SEQUENCE [LARGE SCALE GENOMIC DNA]</scope>
    <source>
        <strain evidence="2">LMG 28154</strain>
    </source>
</reference>
<gene>
    <name evidence="2" type="ORF">BSIN_1671</name>
</gene>
<dbReference type="EMBL" id="FXAN01000025">
    <property type="protein sequence ID" value="SMF98388.1"/>
    <property type="molecule type" value="Genomic_DNA"/>
</dbReference>
<proteinExistence type="predicted"/>
<dbReference type="Proteomes" id="UP000198460">
    <property type="component" value="Unassembled WGS sequence"/>
</dbReference>
<dbReference type="RefSeq" id="WP_089339369.1">
    <property type="nucleotide sequence ID" value="NZ_FXAN01000025.1"/>
</dbReference>
<protein>
    <recommendedName>
        <fullName evidence="1">AprA-like MT2-like domain-containing protein</fullName>
    </recommendedName>
</protein>
<dbReference type="SUPFAM" id="SSF53335">
    <property type="entry name" value="S-adenosyl-L-methionine-dependent methyltransferases"/>
    <property type="match status" value="1"/>
</dbReference>
<dbReference type="InterPro" id="IPR056393">
    <property type="entry name" value="AprA-like_MT2"/>
</dbReference>
<evidence type="ECO:0000259" key="1">
    <source>
        <dbReference type="Pfam" id="PF23525"/>
    </source>
</evidence>
<dbReference type="Gene3D" id="3.40.50.150">
    <property type="entry name" value="Vaccinia Virus protein VP39"/>
    <property type="match status" value="1"/>
</dbReference>
<name>A0A238GZH9_9BURK</name>
<sequence length="707" mass="77352">MRSIFAIFHSADELAEQVEKNFLYTDEARRLIGVPKDAQLSVELRGAGESVAITYTGERHATLRISGDDAQRVMAYARSAGWANGITLIPTLARLAAAGAFAGLDVGARRSIRAFAQTRKTDPSRNLGLLWGAFHLLALAGWVVIDGADTDAHYALTPEGSSAAACVAAADVLFRRAADATAMLQHLHALCHGTRVNRDDSAAYVALVDQCIAGWPLPPIADALGQRVDERLRGALDGFLLGPTWVALDMPVFETHDGQSSKVMDGIFEAFDASSDWVSMRDGWPHANRTVLDAAWRLLHYAGMVDIDTDREYVRLNALGRMHRPIAASYAGLAASYLRSYAMLNDLLFGDPDPLDIERDGHIDRVMNVYAMKGISSGAALQEAATKIVHRLFDETPLEQQPSGIADIGCGDGNALRQLAEYVVHSTRRGRMLADYPLLVVGADYNESARRRAADTLAALAGVPGVQVLVVAADVSQPERYNDTIAASGLTVKNADGGFRPAQLGDLLHTFMFLVHNRRLCTRCRDTADEILVRHLRSVDRAQLRCVVDRYFPGRLTVSMQAPEPIAHADLKAAFRVGYSDADGFVPGYVAAADLLDFFARWKPYVGHGFLIAEAHCPWAASEPADWRAAQAHSTRIAQLPSIFTWGMHFVSRQYLMPFHEFMLTACLAGLQPRDAVYGRVYPQNFPAPDQLDDYRYLSIAEYVAAA</sequence>
<feature type="domain" description="AprA-like MT2-like" evidence="1">
    <location>
        <begin position="361"/>
        <end position="494"/>
    </location>
</feature>
<evidence type="ECO:0000313" key="3">
    <source>
        <dbReference type="Proteomes" id="UP000198460"/>
    </source>
</evidence>